<accession>A0A652KJI6</accession>
<dbReference type="AlphaFoldDB" id="A0A652KJI6"/>
<reference evidence="2" key="1">
    <citation type="submission" date="2018-10" db="EMBL/GenBank/DDBJ databases">
        <authorList>
            <person name="Hariharan J."/>
            <person name="Choudoir M.J."/>
            <person name="Diebold P."/>
            <person name="Panke-Buisse K."/>
            <person name="Campbell A.N."/>
            <person name="Buckley D.H."/>
        </authorList>
    </citation>
    <scope>NUCLEOTIDE SEQUENCE</scope>
    <source>
        <strain evidence="2">Gb1</strain>
    </source>
</reference>
<gene>
    <name evidence="2" type="ORF">EAO74_25005</name>
</gene>
<comment type="caution">
    <text evidence="2">The sequence shown here is derived from an EMBL/GenBank/DDBJ whole genome shotgun (WGS) entry which is preliminary data.</text>
</comment>
<evidence type="ECO:0000256" key="1">
    <source>
        <dbReference type="SAM" id="Phobius"/>
    </source>
</evidence>
<sequence length="156" mass="16057">MKRSSSHRLVAHGRTFAAGCVVLLLLVAGVWTSWDTAHHIVLAKGREHGTMTVTGCGDDACTGSFAPDAMSQARSGVAVDRSVAVKKGDRFPVVVKPGTGDVVRTGLPGFLHAWVPLGGALMLAALVIGGGMRLTRTAWGTGIAGAVLLLATFIAL</sequence>
<feature type="transmembrane region" description="Helical" evidence="1">
    <location>
        <begin position="137"/>
        <end position="155"/>
    </location>
</feature>
<keyword evidence="1" id="KW-0812">Transmembrane</keyword>
<proteinExistence type="predicted"/>
<feature type="transmembrane region" description="Helical" evidence="1">
    <location>
        <begin position="111"/>
        <end position="130"/>
    </location>
</feature>
<evidence type="ECO:0000313" key="2">
    <source>
        <dbReference type="EMBL" id="TXS23812.1"/>
    </source>
</evidence>
<dbReference type="EMBL" id="RDBM01000037">
    <property type="protein sequence ID" value="TXS23812.1"/>
    <property type="molecule type" value="Genomic_DNA"/>
</dbReference>
<keyword evidence="1" id="KW-0472">Membrane</keyword>
<name>A0A652KJI6_9ACTN</name>
<organism evidence="2">
    <name type="scientific">Streptomyces sp. gb1(2016)</name>
    <dbReference type="NCBI Taxonomy" id="1828321"/>
    <lineage>
        <taxon>Bacteria</taxon>
        <taxon>Bacillati</taxon>
        <taxon>Actinomycetota</taxon>
        <taxon>Actinomycetes</taxon>
        <taxon>Kitasatosporales</taxon>
        <taxon>Streptomycetaceae</taxon>
        <taxon>Streptomyces</taxon>
    </lineage>
</organism>
<protein>
    <submittedName>
        <fullName evidence="2">Uncharacterized protein</fullName>
    </submittedName>
</protein>
<dbReference type="RefSeq" id="WP_147984854.1">
    <property type="nucleotide sequence ID" value="NZ_RDBM01000037.1"/>
</dbReference>
<keyword evidence="1" id="KW-1133">Transmembrane helix</keyword>